<dbReference type="InterPro" id="IPR016181">
    <property type="entry name" value="Acyl_CoA_acyltransferase"/>
</dbReference>
<dbReference type="OrthoDB" id="9796171at2"/>
<gene>
    <name evidence="2" type="primary">elaA</name>
    <name evidence="2" type="ORF">PTRA_a0982</name>
</gene>
<dbReference type="SUPFAM" id="SSF55729">
    <property type="entry name" value="Acyl-CoA N-acyltransferases (Nat)"/>
    <property type="match status" value="1"/>
</dbReference>
<reference evidence="2 3" key="1">
    <citation type="submission" date="2015-03" db="EMBL/GenBank/DDBJ databases">
        <authorList>
            <person name="Murphy D."/>
        </authorList>
    </citation>
    <scope>NUCLEOTIDE SEQUENCE [LARGE SCALE GENOMIC DNA]</scope>
    <source>
        <strain evidence="2 3">KMM 520</strain>
    </source>
</reference>
<dbReference type="EMBL" id="CP011034">
    <property type="protein sequence ID" value="ALS32266.1"/>
    <property type="molecule type" value="Genomic_DNA"/>
</dbReference>
<dbReference type="Gene3D" id="3.40.630.30">
    <property type="match status" value="1"/>
</dbReference>
<feature type="domain" description="N-acetyltransferase" evidence="1">
    <location>
        <begin position="6"/>
        <end position="148"/>
    </location>
</feature>
<name>A0A0U2WG77_9GAMM</name>
<protein>
    <submittedName>
        <fullName evidence="2">ElaA protein</fullName>
    </submittedName>
</protein>
<dbReference type="PATRIC" id="fig|1315283.4.peg.862"/>
<dbReference type="CDD" id="cd04301">
    <property type="entry name" value="NAT_SF"/>
    <property type="match status" value="1"/>
</dbReference>
<accession>A0A0U2WG77</accession>
<dbReference type="Proteomes" id="UP000065261">
    <property type="component" value="Chromosome I"/>
</dbReference>
<dbReference type="AlphaFoldDB" id="A0A0U2WG77"/>
<dbReference type="GO" id="GO:0016747">
    <property type="term" value="F:acyltransferase activity, transferring groups other than amino-acyl groups"/>
    <property type="evidence" value="ECO:0007669"/>
    <property type="project" value="InterPro"/>
</dbReference>
<dbReference type="Pfam" id="PF13673">
    <property type="entry name" value="Acetyltransf_10"/>
    <property type="match status" value="1"/>
</dbReference>
<sequence>MAFKCETFTALNTQTLFTIMRGRVDVFIVEQMCPYPELDDNDIAPSTLHIYTVKNNTLQAYARCYEKNAKYSAIGRVLVSKEERGRGLAQQLVTEAINCCKSQWPERDIYIGAQTYLLEFYRSFGFESINAEYLEDGIAHQDMVLQLVR</sequence>
<proteinExistence type="predicted"/>
<dbReference type="PROSITE" id="PS51186">
    <property type="entry name" value="GNAT"/>
    <property type="match status" value="1"/>
</dbReference>
<dbReference type="InterPro" id="IPR000182">
    <property type="entry name" value="GNAT_dom"/>
</dbReference>
<dbReference type="KEGG" id="ptn:PTRA_a0982"/>
<evidence type="ECO:0000313" key="2">
    <source>
        <dbReference type="EMBL" id="ALS32266.1"/>
    </source>
</evidence>
<evidence type="ECO:0000259" key="1">
    <source>
        <dbReference type="PROSITE" id="PS51186"/>
    </source>
</evidence>
<evidence type="ECO:0000313" key="3">
    <source>
        <dbReference type="Proteomes" id="UP000065261"/>
    </source>
</evidence>
<organism evidence="2">
    <name type="scientific">Pseudoalteromonas translucida KMM 520</name>
    <dbReference type="NCBI Taxonomy" id="1315283"/>
    <lineage>
        <taxon>Bacteria</taxon>
        <taxon>Pseudomonadati</taxon>
        <taxon>Pseudomonadota</taxon>
        <taxon>Gammaproteobacteria</taxon>
        <taxon>Alteromonadales</taxon>
        <taxon>Pseudoalteromonadaceae</taxon>
        <taxon>Pseudoalteromonas</taxon>
    </lineage>
</organism>
<dbReference type="RefSeq" id="WP_058372826.1">
    <property type="nucleotide sequence ID" value="NZ_CP011034.1"/>
</dbReference>